<dbReference type="EMBL" id="CM039437">
    <property type="protein sequence ID" value="KAI4306151.1"/>
    <property type="molecule type" value="Genomic_DNA"/>
</dbReference>
<dbReference type="Proteomes" id="UP000828941">
    <property type="component" value="Chromosome 12"/>
</dbReference>
<name>A0ACB9L9Q0_BAUVA</name>
<evidence type="ECO:0000313" key="2">
    <source>
        <dbReference type="Proteomes" id="UP000828941"/>
    </source>
</evidence>
<comment type="caution">
    <text evidence="1">The sequence shown here is derived from an EMBL/GenBank/DDBJ whole genome shotgun (WGS) entry which is preliminary data.</text>
</comment>
<proteinExistence type="predicted"/>
<accession>A0ACB9L9Q0</accession>
<evidence type="ECO:0000313" key="1">
    <source>
        <dbReference type="EMBL" id="KAI4306151.1"/>
    </source>
</evidence>
<keyword evidence="2" id="KW-1185">Reference proteome</keyword>
<reference evidence="1 2" key="1">
    <citation type="journal article" date="2022" name="DNA Res.">
        <title>Chromosomal-level genome assembly of the orchid tree Bauhinia variegata (Leguminosae; Cercidoideae) supports the allotetraploid origin hypothesis of Bauhinia.</title>
        <authorList>
            <person name="Zhong Y."/>
            <person name="Chen Y."/>
            <person name="Zheng D."/>
            <person name="Pang J."/>
            <person name="Liu Y."/>
            <person name="Luo S."/>
            <person name="Meng S."/>
            <person name="Qian L."/>
            <person name="Wei D."/>
            <person name="Dai S."/>
            <person name="Zhou R."/>
        </authorList>
    </citation>
    <scope>NUCLEOTIDE SEQUENCE [LARGE SCALE GENOMIC DNA]</scope>
    <source>
        <strain evidence="1">BV-YZ2020</strain>
    </source>
</reference>
<protein>
    <submittedName>
        <fullName evidence="1">Uncharacterized protein</fullName>
    </submittedName>
</protein>
<organism evidence="1 2">
    <name type="scientific">Bauhinia variegata</name>
    <name type="common">Purple orchid tree</name>
    <name type="synonym">Phanera variegata</name>
    <dbReference type="NCBI Taxonomy" id="167791"/>
    <lineage>
        <taxon>Eukaryota</taxon>
        <taxon>Viridiplantae</taxon>
        <taxon>Streptophyta</taxon>
        <taxon>Embryophyta</taxon>
        <taxon>Tracheophyta</taxon>
        <taxon>Spermatophyta</taxon>
        <taxon>Magnoliopsida</taxon>
        <taxon>eudicotyledons</taxon>
        <taxon>Gunneridae</taxon>
        <taxon>Pentapetalae</taxon>
        <taxon>rosids</taxon>
        <taxon>fabids</taxon>
        <taxon>Fabales</taxon>
        <taxon>Fabaceae</taxon>
        <taxon>Cercidoideae</taxon>
        <taxon>Cercideae</taxon>
        <taxon>Bauhiniinae</taxon>
        <taxon>Bauhinia</taxon>
    </lineage>
</organism>
<gene>
    <name evidence="1" type="ORF">L6164_029452</name>
</gene>
<sequence>MQQTEVFGFRRFMLQFILIFNVYEASGCLVPPRTITVSRSGGQGTSRTIQAAIDSVPPNNNRWVRIVIPAGLYRERVGIPADKPCIYLKGAGSNSTIIDWNDASQTNTSATLTVSASDFLAKDVAIKNSYNLLPRPQNEIISAAKKPAVAVELVGDRAAFFFCTFQGVQDTVFDENGRHYFHKCTIQGEIDFIFGNGQSLYQQCVIEYVPGPEGYIGFITAQGRKTIHQTSGFVFDRCIITGKGQVYLGRAYGVFSRVIIANSTLNDVVYPIGWSAWDSKGHEERLTYVEEGNRGAGADKSKRVPWLKHMGPAELNQFLSTKYIDTEGWLSKLPR</sequence>